<dbReference type="OrthoDB" id="426133at2759"/>
<name>A0A168ME15_MUCCL</name>
<dbReference type="SUPFAM" id="SSF52266">
    <property type="entry name" value="SGNH hydrolase"/>
    <property type="match status" value="1"/>
</dbReference>
<evidence type="ECO:0000313" key="2">
    <source>
        <dbReference type="EMBL" id="OAD04786.1"/>
    </source>
</evidence>
<feature type="signal peptide" evidence="1">
    <location>
        <begin position="1"/>
        <end position="19"/>
    </location>
</feature>
<gene>
    <name evidence="2" type="ORF">MUCCIDRAFT_108619</name>
</gene>
<keyword evidence="1" id="KW-0732">Signal</keyword>
<dbReference type="Gene3D" id="3.40.50.1110">
    <property type="entry name" value="SGNH hydrolase"/>
    <property type="match status" value="1"/>
</dbReference>
<dbReference type="InterPro" id="IPR036514">
    <property type="entry name" value="SGNH_hydro_sf"/>
</dbReference>
<dbReference type="AlphaFoldDB" id="A0A168ME15"/>
<evidence type="ECO:0000256" key="1">
    <source>
        <dbReference type="SAM" id="SignalP"/>
    </source>
</evidence>
<evidence type="ECO:0000313" key="3">
    <source>
        <dbReference type="Proteomes" id="UP000077051"/>
    </source>
</evidence>
<organism evidence="2 3">
    <name type="scientific">Mucor lusitanicus CBS 277.49</name>
    <dbReference type="NCBI Taxonomy" id="747725"/>
    <lineage>
        <taxon>Eukaryota</taxon>
        <taxon>Fungi</taxon>
        <taxon>Fungi incertae sedis</taxon>
        <taxon>Mucoromycota</taxon>
        <taxon>Mucoromycotina</taxon>
        <taxon>Mucoromycetes</taxon>
        <taxon>Mucorales</taxon>
        <taxon>Mucorineae</taxon>
        <taxon>Mucoraceae</taxon>
        <taxon>Mucor</taxon>
    </lineage>
</organism>
<feature type="chain" id="PRO_5007898951" evidence="1">
    <location>
        <begin position="20"/>
        <end position="531"/>
    </location>
</feature>
<proteinExistence type="predicted"/>
<dbReference type="VEuPathDB" id="FungiDB:MUCCIDRAFT_108619"/>
<sequence length="531" mass="59776">MMIAFYLLLILLWTELTVARTIRFNDGEIQYFGRWQKTVIDMQSVSSGAYLKTSASDGGEFKLKLSQPAILYVQMNRNRQLIRKEASDQGSFFLIHIEHVDVNTTLTIVSDLNSTICLQEIEVDSHQPSSQTYKQQQQQPLIEFVGHDLTLGLGTSQLLMTSFPWIVSDLLDTERSQIASPKAWLMDHQELLGMETLYFKGDSFYAPPRIITILLGEYDDHHYPAAGPMYTRRLFMFLSNIRYRFPHAFIIVLSEPLGVLFQESQKAVYLMNDADENIAFVDTTGWVRYGPTHYTNPLHLNDKGQEVFAHKLAPLLKAKLNGSPFPVQPNPNLPYDWQTTDIGQETTVGLEGSVSFDSAHVFTLWGSGQRSAFRFVYQQLYENGTIEAVVESHATFAPCANAGIMLREHLGHTSCHVMLGFSPQHGVFLSRNGHVVRAKKLSPPYRLRLQRQGGTIVASIASYSTKSDTAMWEPFYDLDIEMAPLIYLGLAVTSCDPAVVSVAKFSHVKLQGGVGRDGYYHSDGSRLLLQT</sequence>
<comment type="caution">
    <text evidence="2">The sequence shown here is derived from an EMBL/GenBank/DDBJ whole genome shotgun (WGS) entry which is preliminary data.</text>
</comment>
<keyword evidence="3" id="KW-1185">Reference proteome</keyword>
<dbReference type="CDD" id="cd00229">
    <property type="entry name" value="SGNH_hydrolase"/>
    <property type="match status" value="1"/>
</dbReference>
<reference evidence="2 3" key="1">
    <citation type="submission" date="2015-06" db="EMBL/GenBank/DDBJ databases">
        <title>Expansion of signal transduction pathways in fungi by whole-genome duplication.</title>
        <authorList>
            <consortium name="DOE Joint Genome Institute"/>
            <person name="Corrochano L.M."/>
            <person name="Kuo A."/>
            <person name="Marcet-Houben M."/>
            <person name="Polaino S."/>
            <person name="Salamov A."/>
            <person name="Villalobos J.M."/>
            <person name="Alvarez M.I."/>
            <person name="Avalos J."/>
            <person name="Benito E.P."/>
            <person name="Benoit I."/>
            <person name="Burger G."/>
            <person name="Camino L.P."/>
            <person name="Canovas D."/>
            <person name="Cerda-Olmedo E."/>
            <person name="Cheng J.-F."/>
            <person name="Dominguez A."/>
            <person name="Elias M."/>
            <person name="Eslava A.P."/>
            <person name="Glaser F."/>
            <person name="Grimwood J."/>
            <person name="Gutierrez G."/>
            <person name="Heitman J."/>
            <person name="Henrissat B."/>
            <person name="Iturriaga E.A."/>
            <person name="Lang B.F."/>
            <person name="Lavin J.L."/>
            <person name="Lee S."/>
            <person name="Li W."/>
            <person name="Lindquist E."/>
            <person name="Lopez-Garcia S."/>
            <person name="Luque E.M."/>
            <person name="Marcos A.T."/>
            <person name="Martin J."/>
            <person name="Mccluskey K."/>
            <person name="Medina H.R."/>
            <person name="Miralles-Duran A."/>
            <person name="Miyazaki A."/>
            <person name="Munoz-Torres E."/>
            <person name="Oguiza J.A."/>
            <person name="Ohm R."/>
            <person name="Olmedo M."/>
            <person name="Orejas M."/>
            <person name="Ortiz-Castellanos L."/>
            <person name="Pisabarro A.G."/>
            <person name="Rodriguez-Romero J."/>
            <person name="Ruiz-Herrera J."/>
            <person name="Ruiz-Vazquez R."/>
            <person name="Sanz C."/>
            <person name="Schackwitz W."/>
            <person name="Schmutz J."/>
            <person name="Shahriari M."/>
            <person name="Shelest E."/>
            <person name="Silva-Franco F."/>
            <person name="Soanes D."/>
            <person name="Syed K."/>
            <person name="Tagua V.G."/>
            <person name="Talbot N.J."/>
            <person name="Thon M."/>
            <person name="De Vries R.P."/>
            <person name="Wiebenga A."/>
            <person name="Yadav J.S."/>
            <person name="Braun E.L."/>
            <person name="Baker S."/>
            <person name="Garre V."/>
            <person name="Horwitz B."/>
            <person name="Torres-Martinez S."/>
            <person name="Idnurm A."/>
            <person name="Herrera-Estrella A."/>
            <person name="Gabaldon T."/>
            <person name="Grigoriev I.V."/>
        </authorList>
    </citation>
    <scope>NUCLEOTIDE SEQUENCE [LARGE SCALE GENOMIC DNA]</scope>
    <source>
        <strain evidence="2 3">CBS 277.49</strain>
    </source>
</reference>
<accession>A0A168ME15</accession>
<dbReference type="EMBL" id="AMYB01000003">
    <property type="protein sequence ID" value="OAD04786.1"/>
    <property type="molecule type" value="Genomic_DNA"/>
</dbReference>
<protein>
    <submittedName>
        <fullName evidence="2">Uncharacterized protein</fullName>
    </submittedName>
</protein>
<dbReference type="Proteomes" id="UP000077051">
    <property type="component" value="Unassembled WGS sequence"/>
</dbReference>